<comment type="similarity">
    <text evidence="1">Belongs to the DNA2/NAM7 helicase family.</text>
</comment>
<organism evidence="9 10">
    <name type="scientific">Polycladospora coralii</name>
    <dbReference type="NCBI Taxonomy" id="2771432"/>
    <lineage>
        <taxon>Bacteria</taxon>
        <taxon>Bacillati</taxon>
        <taxon>Bacillota</taxon>
        <taxon>Bacilli</taxon>
        <taxon>Bacillales</taxon>
        <taxon>Thermoactinomycetaceae</taxon>
        <taxon>Polycladospora</taxon>
    </lineage>
</organism>
<dbReference type="GO" id="GO:0016787">
    <property type="term" value="F:hydrolase activity"/>
    <property type="evidence" value="ECO:0007669"/>
    <property type="project" value="UniProtKB-KW"/>
</dbReference>
<dbReference type="Gene3D" id="3.40.960.10">
    <property type="entry name" value="VSR Endonuclease"/>
    <property type="match status" value="1"/>
</dbReference>
<name>A0A926RUU8_9BACL</name>
<dbReference type="Proteomes" id="UP000661691">
    <property type="component" value="Unassembled WGS sequence"/>
</dbReference>
<dbReference type="RefSeq" id="WP_191142162.1">
    <property type="nucleotide sequence ID" value="NZ_JACXAH010000014.1"/>
</dbReference>
<evidence type="ECO:0000256" key="3">
    <source>
        <dbReference type="ARBA" id="ARBA00022801"/>
    </source>
</evidence>
<dbReference type="InterPro" id="IPR041679">
    <property type="entry name" value="DNA2/NAM7-like_C"/>
</dbReference>
<sequence length="1426" mass="167690">MNEKPRRLFEYLRAVNNLRFQVIRDVKEYENTFSKEVLECLGEGVYLMGEGDDAEAILEIHRPHILQNVQSPPEPDDAIKEWISYPYQKETDELKQPSPKVFVQGTDEVKVSFDEDRQRLEKFHNWKLEWEQWASELRMQNQVKKLYDTFSKLHHRIYVAGEGVELFLGRTMLVWQREADSIYHPLFIAKLDIELDMERGVIKVKPINRGYQLQLSILSGIQLPQIEEIEKIDRLARYRDVLHEDITDLASHFLHVMGADVISKDGPAISEKGPVGDLDDYVLLVRKKDHHIYQQDLEQIISYLEEQNPVPAPIDAIVGNEVKVDDSHALKWDKIASDLYFPLPANEEQKEIVRRLAVNHGVSVQGPPGTGKTHTIANIVSHLLAHGKKVLITSQKENALRVLKEKIPAEIRDLCVSVLGGGKDALRDIEKSVKTISEKLGNVSPEFYEAELKRAQSQLLMSRKREANYQNQLMFYCKREQSVIDFKGQTITKADVAETLRTQMLDFKWIKDHVPLHSNFPISELEFKELWQLRGILSIEDLKLRDLVLPHKKQFKHPTEMKRWLAKGKVLKRGYERAIHEVEKVKFPHDKHFTQQVHDDLERIIKYRDHFKKDSPHFHILDDYLAHGPRRTRWTSFFADIKKRCADLLVLHKNTIHDQITLPNKEVFELEADVNRYYDHLRKHKKVSMWFGMMQGKESKYLWTTPVLNGKPIFTLEEIEKIMSFLEFRQKRKELVQTWNAHMQEIKGACVQLEDKGLVRNINQELETYDRTLRLGIFIEKLKQRCEPLCIGDNEWLEYETYIDLQTTVEQMFTVLSYEQWEKEYGSYVCELKSLRDEERMHPIVNTFLQAILGSDSVKWEEVTHQLQHITSKKQAVVRFDKLYAPLQKVASLTGAYIIDLFGKEHDIPQEPRKSWYLKSLYDWMTEDIDFDALRLERNIKQEQVNQRRSITEIVAYATWLNQMKNITEEEKRALVAWKNFIKRFGRGTGNNRRYLKDIRQEMEKAQSAIPVWIMPVKQVIENFPIHSKKFDVIIFDESSQCDLMSIPLLLRGEKLIVVGDDEQISPYGIGTKDADVEALIEHYLEGVPNKRLFDHKASLYEIADQIFPKDGRLTLKEHFRCVPEIIHFSNQLSYDGQMIPLRVPFASEKIDPPVLTVKVEHGYVTEGTHFVNEPEIEQIVQDMKQLIADPRYKNQTIGVITLQGTKQATLIEQKIREQLSESEIIHRRIVCGNAYHLQGDERDIIFLSMVVANNRRFNALTQKAYQQTFNVAASRAKNQMRLYHSVDLDDLKQEDYRYQLLSYCMKPHQTTRIIDQLEDQCESPFEIEVFRMIQANGYQVYPQVRVGRHQIDLVIEGSRERLAVECDTEKWQNQKKWKQDMQRQYDLERVGWHFWRIRGREFYLNREEAMSSLWLKLEELGIERK</sequence>
<dbReference type="InterPro" id="IPR027417">
    <property type="entry name" value="P-loop_NTPase"/>
</dbReference>
<dbReference type="SUPFAM" id="SSF52540">
    <property type="entry name" value="P-loop containing nucleoside triphosphate hydrolases"/>
    <property type="match status" value="1"/>
</dbReference>
<dbReference type="InterPro" id="IPR011335">
    <property type="entry name" value="Restrct_endonuc-II-like"/>
</dbReference>
<evidence type="ECO:0000259" key="8">
    <source>
        <dbReference type="Pfam" id="PF18741"/>
    </source>
</evidence>
<keyword evidence="2" id="KW-0547">Nucleotide-binding</keyword>
<reference evidence="9" key="1">
    <citation type="submission" date="2020-09" db="EMBL/GenBank/DDBJ databases">
        <title>A novel bacterium of genus Hazenella, isolated from South China Sea.</title>
        <authorList>
            <person name="Huang H."/>
            <person name="Mo K."/>
            <person name="Hu Y."/>
        </authorList>
    </citation>
    <scope>NUCLEOTIDE SEQUENCE</scope>
    <source>
        <strain evidence="9">IB182357</strain>
    </source>
</reference>
<comment type="caution">
    <text evidence="9">The sequence shown here is derived from an EMBL/GenBank/DDBJ whole genome shotgun (WGS) entry which is preliminary data.</text>
</comment>
<evidence type="ECO:0000256" key="5">
    <source>
        <dbReference type="ARBA" id="ARBA00022840"/>
    </source>
</evidence>
<dbReference type="Pfam" id="PF13086">
    <property type="entry name" value="AAA_11"/>
    <property type="match status" value="1"/>
</dbReference>
<dbReference type="InterPro" id="IPR050534">
    <property type="entry name" value="Coronavir_polyprotein_1ab"/>
</dbReference>
<dbReference type="InterPro" id="IPR047187">
    <property type="entry name" value="SF1_C_Upf1"/>
</dbReference>
<dbReference type="EMBL" id="JACXAH010000014">
    <property type="protein sequence ID" value="MBD1372824.1"/>
    <property type="molecule type" value="Genomic_DNA"/>
</dbReference>
<evidence type="ECO:0000256" key="1">
    <source>
        <dbReference type="ARBA" id="ARBA00007913"/>
    </source>
</evidence>
<dbReference type="PANTHER" id="PTHR43788:SF8">
    <property type="entry name" value="DNA-BINDING PROTEIN SMUBP-2"/>
    <property type="match status" value="1"/>
</dbReference>
<evidence type="ECO:0000256" key="4">
    <source>
        <dbReference type="ARBA" id="ARBA00022806"/>
    </source>
</evidence>
<feature type="domain" description="DNA2/NAM7 helicase helicase" evidence="6">
    <location>
        <begin position="346"/>
        <end position="468"/>
    </location>
</feature>
<evidence type="ECO:0000313" key="10">
    <source>
        <dbReference type="Proteomes" id="UP000661691"/>
    </source>
</evidence>
<keyword evidence="10" id="KW-1185">Reference proteome</keyword>
<dbReference type="Pfam" id="PF13087">
    <property type="entry name" value="AAA_12"/>
    <property type="match status" value="1"/>
</dbReference>
<evidence type="ECO:0000256" key="2">
    <source>
        <dbReference type="ARBA" id="ARBA00022741"/>
    </source>
</evidence>
<feature type="domain" description="DNA2/NAM7 helicase-like C-terminal" evidence="7">
    <location>
        <begin position="1111"/>
        <end position="1281"/>
    </location>
</feature>
<dbReference type="Pfam" id="PF18741">
    <property type="entry name" value="MTES_1575"/>
    <property type="match status" value="1"/>
</dbReference>
<dbReference type="PANTHER" id="PTHR43788">
    <property type="entry name" value="DNA2/NAM7 HELICASE FAMILY MEMBER"/>
    <property type="match status" value="1"/>
</dbReference>
<keyword evidence="4" id="KW-0347">Helicase</keyword>
<evidence type="ECO:0000313" key="9">
    <source>
        <dbReference type="EMBL" id="MBD1372824.1"/>
    </source>
</evidence>
<keyword evidence="5" id="KW-0067">ATP-binding</keyword>
<gene>
    <name evidence="9" type="ORF">IC620_10700</name>
</gene>
<dbReference type="GO" id="GO:0005524">
    <property type="term" value="F:ATP binding"/>
    <property type="evidence" value="ECO:0007669"/>
    <property type="project" value="UniProtKB-KW"/>
</dbReference>
<dbReference type="InterPro" id="IPR049468">
    <property type="entry name" value="Restrct_endonuc-II-like_dom"/>
</dbReference>
<keyword evidence="3" id="KW-0378">Hydrolase</keyword>
<proteinExistence type="inferred from homology"/>
<dbReference type="Gene3D" id="3.40.50.300">
    <property type="entry name" value="P-loop containing nucleotide triphosphate hydrolases"/>
    <property type="match status" value="3"/>
</dbReference>
<evidence type="ECO:0000259" key="7">
    <source>
        <dbReference type="Pfam" id="PF13087"/>
    </source>
</evidence>
<accession>A0A926RUU8</accession>
<feature type="domain" description="Restriction endonuclease type II-like" evidence="8">
    <location>
        <begin position="1326"/>
        <end position="1418"/>
    </location>
</feature>
<protein>
    <submittedName>
        <fullName evidence="9">AAA family ATPase</fullName>
    </submittedName>
</protein>
<dbReference type="CDD" id="cd18808">
    <property type="entry name" value="SF1_C_Upf1"/>
    <property type="match status" value="1"/>
</dbReference>
<dbReference type="SUPFAM" id="SSF52980">
    <property type="entry name" value="Restriction endonuclease-like"/>
    <property type="match status" value="1"/>
</dbReference>
<dbReference type="InterPro" id="IPR041677">
    <property type="entry name" value="DNA2/NAM7_AAA_11"/>
</dbReference>
<evidence type="ECO:0000259" key="6">
    <source>
        <dbReference type="Pfam" id="PF13086"/>
    </source>
</evidence>
<dbReference type="GO" id="GO:0043139">
    <property type="term" value="F:5'-3' DNA helicase activity"/>
    <property type="evidence" value="ECO:0007669"/>
    <property type="project" value="TreeGrafter"/>
</dbReference>